<evidence type="ECO:0000256" key="1">
    <source>
        <dbReference type="SAM" id="Phobius"/>
    </source>
</evidence>
<dbReference type="GO" id="GO:0005829">
    <property type="term" value="C:cytosol"/>
    <property type="evidence" value="ECO:0007669"/>
    <property type="project" value="TreeGrafter"/>
</dbReference>
<dbReference type="Gene3D" id="3.30.1330.40">
    <property type="entry name" value="RutC-like"/>
    <property type="match status" value="1"/>
</dbReference>
<dbReference type="EMBL" id="CWKI01000003">
    <property type="protein sequence ID" value="CTR06293.1"/>
    <property type="molecule type" value="Genomic_DNA"/>
</dbReference>
<evidence type="ECO:0000313" key="2">
    <source>
        <dbReference type="EMBL" id="CTR06293.1"/>
    </source>
</evidence>
<evidence type="ECO:0000313" key="3">
    <source>
        <dbReference type="EMBL" id="PRQ76415.1"/>
    </source>
</evidence>
<feature type="transmembrane region" description="Helical" evidence="1">
    <location>
        <begin position="59"/>
        <end position="78"/>
    </location>
</feature>
<evidence type="ECO:0000313" key="5">
    <source>
        <dbReference type="Proteomes" id="UP000239560"/>
    </source>
</evidence>
<keyword evidence="1" id="KW-1133">Transmembrane helix</keyword>
<dbReference type="EMBL" id="LCTV02000003">
    <property type="protein sequence ID" value="PRQ76415.1"/>
    <property type="molecule type" value="Genomic_DNA"/>
</dbReference>
<protein>
    <submittedName>
        <fullName evidence="2">BY PROTMAP: gi|472581690|gb|EMS19413.1| endoribonuclease L-PSP [Rhodosporidium toruloides NP11] gi|647398346|emb|CDR42173.1| RHTO0S06e10616g1_1 [Rhodosporidium toruloides]</fullName>
    </submittedName>
    <submittedName>
        <fullName evidence="3">Endoribonuclease L-PSP/chorismate mutase-like protein</fullName>
    </submittedName>
</protein>
<dbReference type="GO" id="GO:0019239">
    <property type="term" value="F:deaminase activity"/>
    <property type="evidence" value="ECO:0007669"/>
    <property type="project" value="TreeGrafter"/>
</dbReference>
<keyword evidence="1" id="KW-0472">Membrane</keyword>
<keyword evidence="1" id="KW-0812">Transmembrane</keyword>
<dbReference type="PANTHER" id="PTHR11803">
    <property type="entry name" value="2-IMINOBUTANOATE/2-IMINOPROPANOATE DEAMINASE RIDA"/>
    <property type="match status" value="1"/>
</dbReference>
<dbReference type="OrthoDB" id="309640at2759"/>
<dbReference type="AlphaFoldDB" id="A0A0K3CBQ2"/>
<dbReference type="STRING" id="5286.A0A0K3CBQ2"/>
<reference evidence="2 4" key="1">
    <citation type="submission" date="2015-07" db="EMBL/GenBank/DDBJ databases">
        <authorList>
            <person name="Cajimat M.N.B."/>
            <person name="Milazzo M.L."/>
            <person name="Fulhorst C.F."/>
        </authorList>
    </citation>
    <scope>NUCLEOTIDE SEQUENCE [LARGE SCALE GENOMIC DNA]</scope>
    <source>
        <strain evidence="2">Single colony</strain>
    </source>
</reference>
<keyword evidence="4" id="KW-1185">Reference proteome</keyword>
<reference evidence="3 5" key="2">
    <citation type="journal article" date="2018" name="Elife">
        <title>Functional genomics of lipid metabolism in the oleaginous yeast Rhodosporidium toruloides.</title>
        <authorList>
            <person name="Coradetti S.T."/>
            <person name="Pinel D."/>
            <person name="Geiselman G."/>
            <person name="Ito M."/>
            <person name="Mondo S."/>
            <person name="Reilly M.C."/>
            <person name="Cheng Y.F."/>
            <person name="Bauer S."/>
            <person name="Grigoriev I."/>
            <person name="Gladden J.M."/>
            <person name="Simmons B.A."/>
            <person name="Brem R."/>
            <person name="Arkin A.P."/>
            <person name="Skerker J.M."/>
        </authorList>
    </citation>
    <scope>NUCLEOTIDE SEQUENCE [LARGE SCALE GENOMIC DNA]</scope>
    <source>
        <strain evidence="3 5">NBRC 0880</strain>
    </source>
</reference>
<dbReference type="PANTHER" id="PTHR11803:SF42">
    <property type="entry name" value="MMF1"/>
    <property type="match status" value="1"/>
</dbReference>
<dbReference type="OMA" id="NELHFGF"/>
<proteinExistence type="predicted"/>
<organism evidence="2 4">
    <name type="scientific">Rhodotorula toruloides</name>
    <name type="common">Yeast</name>
    <name type="synonym">Rhodosporidium toruloides</name>
    <dbReference type="NCBI Taxonomy" id="5286"/>
    <lineage>
        <taxon>Eukaryota</taxon>
        <taxon>Fungi</taxon>
        <taxon>Dikarya</taxon>
        <taxon>Basidiomycota</taxon>
        <taxon>Pucciniomycotina</taxon>
        <taxon>Microbotryomycetes</taxon>
        <taxon>Sporidiobolales</taxon>
        <taxon>Sporidiobolaceae</taxon>
        <taxon>Rhodotorula</taxon>
    </lineage>
</organism>
<gene>
    <name evidence="2" type="primary">FGENESH: predicted gene_3.605</name>
    <name evidence="3" type="ORF">AAT19DRAFT_13437</name>
    <name evidence="2" type="ORF">BN2166_0021540</name>
</gene>
<dbReference type="CDD" id="cd00448">
    <property type="entry name" value="YjgF_YER057c_UK114_family"/>
    <property type="match status" value="1"/>
</dbReference>
<dbReference type="InterPro" id="IPR006175">
    <property type="entry name" value="YjgF/YER057c/UK114"/>
</dbReference>
<dbReference type="Proteomes" id="UP000239560">
    <property type="component" value="Unassembled WGS sequence"/>
</dbReference>
<sequence>MPAITGGPGVPKAAPFLSPAVLDDNSNTLYLSGQCGVDLEGNFIDGTVADRTKQTMRNIAAVLTAAGMVVSTTIYLSAYTKDFETMNKAYVESFPRGMALPARTCIGVAALPKGTDVKITCIAVKKQKSKL</sequence>
<dbReference type="SUPFAM" id="SSF55298">
    <property type="entry name" value="YjgF-like"/>
    <property type="match status" value="1"/>
</dbReference>
<name>A0A0K3CBQ2_RHOTO</name>
<dbReference type="InterPro" id="IPR035959">
    <property type="entry name" value="RutC-like_sf"/>
</dbReference>
<dbReference type="Proteomes" id="UP000199069">
    <property type="component" value="Unassembled WGS sequence"/>
</dbReference>
<accession>A0A0K3CBQ2</accession>
<evidence type="ECO:0000313" key="4">
    <source>
        <dbReference type="Proteomes" id="UP000199069"/>
    </source>
</evidence>
<dbReference type="Pfam" id="PF01042">
    <property type="entry name" value="Ribonuc_L-PSP"/>
    <property type="match status" value="1"/>
</dbReference>
<dbReference type="GO" id="GO:0005739">
    <property type="term" value="C:mitochondrion"/>
    <property type="evidence" value="ECO:0007669"/>
    <property type="project" value="TreeGrafter"/>
</dbReference>